<feature type="transmembrane region" description="Helical" evidence="1">
    <location>
        <begin position="25"/>
        <end position="48"/>
    </location>
</feature>
<comment type="caution">
    <text evidence="2">The sequence shown here is derived from an EMBL/GenBank/DDBJ whole genome shotgun (WGS) entry which is preliminary data.</text>
</comment>
<keyword evidence="1" id="KW-0472">Membrane</keyword>
<keyword evidence="3" id="KW-1185">Reference proteome</keyword>
<dbReference type="EMBL" id="CYZR01000006">
    <property type="protein sequence ID" value="CUO10804.1"/>
    <property type="molecule type" value="Genomic_DNA"/>
</dbReference>
<name>A0ABM9URQ4_SARVE</name>
<accession>A0ABM9URQ4</accession>
<dbReference type="Proteomes" id="UP000095488">
    <property type="component" value="Unassembled WGS sequence"/>
</dbReference>
<keyword evidence="1" id="KW-1133">Transmembrane helix</keyword>
<protein>
    <submittedName>
        <fullName evidence="2">Uncharacterized protein</fullName>
    </submittedName>
</protein>
<sequence length="65" mass="7886">MKRNIRKRRRSVNVITRRNKRDVRLIMTIYLTMLTALIIYIIYFALVYGPEIAKMKSNYIIHLTK</sequence>
<evidence type="ECO:0000313" key="3">
    <source>
        <dbReference type="Proteomes" id="UP000095488"/>
    </source>
</evidence>
<evidence type="ECO:0000256" key="1">
    <source>
        <dbReference type="SAM" id="Phobius"/>
    </source>
</evidence>
<dbReference type="RefSeq" id="WP_055259880.1">
    <property type="nucleotide sequence ID" value="NZ_BCMV01000050.1"/>
</dbReference>
<reference evidence="2 3" key="1">
    <citation type="submission" date="2015-09" db="EMBL/GenBank/DDBJ databases">
        <authorList>
            <consortium name="Pathogen Informatics"/>
        </authorList>
    </citation>
    <scope>NUCLEOTIDE SEQUENCE [LARGE SCALE GENOMIC DNA]</scope>
    <source>
        <strain evidence="2 3">2789STDY5834858</strain>
    </source>
</reference>
<proteinExistence type="predicted"/>
<keyword evidence="1" id="KW-0812">Transmembrane</keyword>
<evidence type="ECO:0000313" key="2">
    <source>
        <dbReference type="EMBL" id="CUO10804.1"/>
    </source>
</evidence>
<gene>
    <name evidence="2" type="ORF">ERS852473_01926</name>
</gene>
<organism evidence="2 3">
    <name type="scientific">Sarcina ventriculi</name>
    <name type="common">Clostridium ventriculi</name>
    <dbReference type="NCBI Taxonomy" id="1267"/>
    <lineage>
        <taxon>Bacteria</taxon>
        <taxon>Bacillati</taxon>
        <taxon>Bacillota</taxon>
        <taxon>Clostridia</taxon>
        <taxon>Eubacteriales</taxon>
        <taxon>Clostridiaceae</taxon>
        <taxon>Sarcina</taxon>
    </lineage>
</organism>